<evidence type="ECO:0000313" key="2">
    <source>
        <dbReference type="Proteomes" id="UP000272560"/>
    </source>
</evidence>
<accession>A0A3A5M5Z6</accession>
<dbReference type="OrthoDB" id="3213531at2"/>
<protein>
    <submittedName>
        <fullName evidence="1">DUF1059 domain-containing protein</fullName>
    </submittedName>
</protein>
<dbReference type="Proteomes" id="UP000272560">
    <property type="component" value="Unassembled WGS sequence"/>
</dbReference>
<dbReference type="EMBL" id="QZVT01000001">
    <property type="protein sequence ID" value="RJT83150.1"/>
    <property type="molecule type" value="Genomic_DNA"/>
</dbReference>
<dbReference type="AlphaFoldDB" id="A0A3A5M5Z6"/>
<gene>
    <name evidence="1" type="ORF">D6T63_01465</name>
</gene>
<dbReference type="InterPro" id="IPR009409">
    <property type="entry name" value="DUF1059"/>
</dbReference>
<sequence>MKSFACGDVVPGCDAQFMSTTDDEILADVRTHAATAHGLNELSADVEQAVRSSITVR</sequence>
<name>A0A3A5M5Z6_9MICC</name>
<comment type="caution">
    <text evidence="1">The sequence shown here is derived from an EMBL/GenBank/DDBJ whole genome shotgun (WGS) entry which is preliminary data.</text>
</comment>
<dbReference type="RefSeq" id="WP_120147241.1">
    <property type="nucleotide sequence ID" value="NZ_QZVT01000001.1"/>
</dbReference>
<keyword evidence="2" id="KW-1185">Reference proteome</keyword>
<proteinExistence type="predicted"/>
<dbReference type="Pfam" id="PF06348">
    <property type="entry name" value="DUF1059"/>
    <property type="match status" value="1"/>
</dbReference>
<reference evidence="1 2" key="1">
    <citation type="submission" date="2018-09" db="EMBL/GenBank/DDBJ databases">
        <title>Novel species of Arthrobacter.</title>
        <authorList>
            <person name="Liu Q."/>
            <person name="Xin Y.-H."/>
        </authorList>
    </citation>
    <scope>NUCLEOTIDE SEQUENCE [LARGE SCALE GENOMIC DNA]</scope>
    <source>
        <strain evidence="1 2">Hz2</strain>
    </source>
</reference>
<organism evidence="1 2">
    <name type="scientific">Arthrobacter cheniae</name>
    <dbReference type="NCBI Taxonomy" id="1258888"/>
    <lineage>
        <taxon>Bacteria</taxon>
        <taxon>Bacillati</taxon>
        <taxon>Actinomycetota</taxon>
        <taxon>Actinomycetes</taxon>
        <taxon>Micrococcales</taxon>
        <taxon>Micrococcaceae</taxon>
        <taxon>Arthrobacter</taxon>
    </lineage>
</organism>
<evidence type="ECO:0000313" key="1">
    <source>
        <dbReference type="EMBL" id="RJT83150.1"/>
    </source>
</evidence>